<proteinExistence type="predicted"/>
<dbReference type="RefSeq" id="WP_035580235.1">
    <property type="nucleotide sequence ID" value="NZ_ARYJ01000004.1"/>
</dbReference>
<protein>
    <recommendedName>
        <fullName evidence="1">Sulphotransferase Stf0 domain-containing protein</fullName>
    </recommendedName>
</protein>
<dbReference type="InterPro" id="IPR027417">
    <property type="entry name" value="P-loop_NTPase"/>
</dbReference>
<dbReference type="OrthoDB" id="5562925at2"/>
<dbReference type="SUPFAM" id="SSF52540">
    <property type="entry name" value="P-loop containing nucleoside triphosphate hydrolases"/>
    <property type="match status" value="1"/>
</dbReference>
<evidence type="ECO:0000313" key="3">
    <source>
        <dbReference type="Proteomes" id="UP000024816"/>
    </source>
</evidence>
<comment type="caution">
    <text evidence="2">The sequence shown here is derived from an EMBL/GenBank/DDBJ whole genome shotgun (WGS) entry which is preliminary data.</text>
</comment>
<dbReference type="eggNOG" id="COG4424">
    <property type="taxonomic scope" value="Bacteria"/>
</dbReference>
<name>A0A059FEP1_9PROT</name>
<dbReference type="Proteomes" id="UP000024816">
    <property type="component" value="Unassembled WGS sequence"/>
</dbReference>
<organism evidence="2 3">
    <name type="scientific">Hyphomonas jannaschiana VP2</name>
    <dbReference type="NCBI Taxonomy" id="1280952"/>
    <lineage>
        <taxon>Bacteria</taxon>
        <taxon>Pseudomonadati</taxon>
        <taxon>Pseudomonadota</taxon>
        <taxon>Alphaproteobacteria</taxon>
        <taxon>Hyphomonadales</taxon>
        <taxon>Hyphomonadaceae</taxon>
        <taxon>Hyphomonas</taxon>
    </lineage>
</organism>
<dbReference type="PATRIC" id="fig|1280952.3.peg.1453"/>
<dbReference type="InterPro" id="IPR024628">
    <property type="entry name" value="Sulfotransferase_Stf0_dom"/>
</dbReference>
<dbReference type="EMBL" id="ARYJ01000004">
    <property type="protein sequence ID" value="KCZ89089.1"/>
    <property type="molecule type" value="Genomic_DNA"/>
</dbReference>
<dbReference type="AlphaFoldDB" id="A0A059FEP1"/>
<feature type="domain" description="Sulphotransferase Stf0" evidence="1">
    <location>
        <begin position="113"/>
        <end position="216"/>
    </location>
</feature>
<accession>A0A059FEP1</accession>
<reference evidence="2 3" key="1">
    <citation type="journal article" date="2014" name="Antonie Van Leeuwenhoek">
        <title>Hyphomonas beringensis sp. nov. and Hyphomonas chukchiensis sp. nov., isolated from surface seawater of the Bering Sea and Chukchi Sea.</title>
        <authorList>
            <person name="Li C."/>
            <person name="Lai Q."/>
            <person name="Li G."/>
            <person name="Dong C."/>
            <person name="Wang J."/>
            <person name="Liao Y."/>
            <person name="Shao Z."/>
        </authorList>
    </citation>
    <scope>NUCLEOTIDE SEQUENCE [LARGE SCALE GENOMIC DNA]</scope>
    <source>
        <strain evidence="2 3">VP2</strain>
    </source>
</reference>
<evidence type="ECO:0000259" key="1">
    <source>
        <dbReference type="Pfam" id="PF09037"/>
    </source>
</evidence>
<evidence type="ECO:0000313" key="2">
    <source>
        <dbReference type="EMBL" id="KCZ89089.1"/>
    </source>
</evidence>
<dbReference type="Pfam" id="PF09037">
    <property type="entry name" value="Sulphotransf"/>
    <property type="match status" value="1"/>
</dbReference>
<keyword evidence="3" id="KW-1185">Reference proteome</keyword>
<dbReference type="Gene3D" id="3.40.50.300">
    <property type="entry name" value="P-loop containing nucleotide triphosphate hydrolases"/>
    <property type="match status" value="1"/>
</dbReference>
<gene>
    <name evidence="2" type="ORF">HJA_07327</name>
</gene>
<sequence length="268" mass="30852">MNPYRTFFEAEGERFGRRPLDLSSVFPAHPDLRNYMIVIAGRCGSTWLGRMLEDLRLVGAPGEYFNTQGLPALYRKREAKGLEDYVRKTAALHPVFGFQINPARLFHLEDLVDFRKSFAGFAMIDLRRRDFVAQAFSFARASKSGNWHNVEGPPPEVTDRDVWSMIHHIIQNEQQIDKWYALQKRSPLRLVYEDILADRDSVILRILFHLSRNGTLPAYTSPPQRQKRNGDGAPDTALLGFLQRNMDQIEQVHQDRARINTAKFIPAA</sequence>